<proteinExistence type="inferred from homology"/>
<gene>
    <name evidence="11" type="ORF">HCUR_01414</name>
</gene>
<dbReference type="OrthoDB" id="9763290at2"/>
<evidence type="ECO:0000259" key="10">
    <source>
        <dbReference type="PROSITE" id="PS51278"/>
    </source>
</evidence>
<feature type="active site" description="For GATase activity" evidence="8">
    <location>
        <position position="2"/>
    </location>
</feature>
<dbReference type="GO" id="GO:0006529">
    <property type="term" value="P:asparagine biosynthetic process"/>
    <property type="evidence" value="ECO:0007669"/>
    <property type="project" value="UniProtKB-KW"/>
</dbReference>
<evidence type="ECO:0000256" key="4">
    <source>
        <dbReference type="ARBA" id="ARBA00022741"/>
    </source>
</evidence>
<dbReference type="Gene3D" id="3.60.20.10">
    <property type="entry name" value="Glutamine Phosphoribosylpyrophosphate, subunit 1, domain 1"/>
    <property type="match status" value="1"/>
</dbReference>
<dbReference type="InterPro" id="IPR001962">
    <property type="entry name" value="Asn_synthase"/>
</dbReference>
<dbReference type="InterPro" id="IPR051786">
    <property type="entry name" value="ASN_synthetase/amidase"/>
</dbReference>
<evidence type="ECO:0000256" key="6">
    <source>
        <dbReference type="ARBA" id="ARBA00022962"/>
    </source>
</evidence>
<dbReference type="EC" id="6.3.5.4" evidence="3"/>
<keyword evidence="6 8" id="KW-0315">Glutamine amidotransferase</keyword>
<dbReference type="InterPro" id="IPR017932">
    <property type="entry name" value="GATase_2_dom"/>
</dbReference>
<dbReference type="NCBIfam" id="TIGR01536">
    <property type="entry name" value="asn_synth_AEB"/>
    <property type="match status" value="1"/>
</dbReference>
<dbReference type="InterPro" id="IPR014729">
    <property type="entry name" value="Rossmann-like_a/b/a_fold"/>
</dbReference>
<dbReference type="SUPFAM" id="SSF52402">
    <property type="entry name" value="Adenine nucleotide alpha hydrolases-like"/>
    <property type="match status" value="1"/>
</dbReference>
<comment type="pathway">
    <text evidence="1">Amino-acid biosynthesis; L-asparagine biosynthesis; L-asparagine from L-aspartate (L-Gln route): step 1/1.</text>
</comment>
<dbReference type="PIRSF" id="PIRSF001589">
    <property type="entry name" value="Asn_synthetase_glu-h"/>
    <property type="match status" value="1"/>
</dbReference>
<dbReference type="CDD" id="cd01991">
    <property type="entry name" value="Asn_synthase_B_C"/>
    <property type="match status" value="1"/>
</dbReference>
<evidence type="ECO:0000256" key="8">
    <source>
        <dbReference type="PIRSR" id="PIRSR001589-1"/>
    </source>
</evidence>
<feature type="domain" description="Glutamine amidotransferase type-2" evidence="10">
    <location>
        <begin position="2"/>
        <end position="201"/>
    </location>
</feature>
<accession>A0A2S5R733</accession>
<dbReference type="Proteomes" id="UP000239425">
    <property type="component" value="Unassembled WGS sequence"/>
</dbReference>
<dbReference type="GO" id="GO:0005829">
    <property type="term" value="C:cytosol"/>
    <property type="evidence" value="ECO:0007669"/>
    <property type="project" value="TreeGrafter"/>
</dbReference>
<feature type="binding site" evidence="9">
    <location>
        <position position="89"/>
    </location>
    <ligand>
        <name>L-glutamine</name>
        <dbReference type="ChEBI" id="CHEBI:58359"/>
    </ligand>
</feature>
<dbReference type="InterPro" id="IPR029055">
    <property type="entry name" value="Ntn_hydrolases_N"/>
</dbReference>
<dbReference type="InterPro" id="IPR006426">
    <property type="entry name" value="Asn_synth_AEB"/>
</dbReference>
<dbReference type="Gene3D" id="3.40.50.620">
    <property type="entry name" value="HUPs"/>
    <property type="match status" value="1"/>
</dbReference>
<dbReference type="GO" id="GO:0005524">
    <property type="term" value="F:ATP binding"/>
    <property type="evidence" value="ECO:0007669"/>
    <property type="project" value="UniProtKB-KW"/>
</dbReference>
<comment type="similarity">
    <text evidence="2">Belongs to the asparagine synthetase family.</text>
</comment>
<dbReference type="PROSITE" id="PS51278">
    <property type="entry name" value="GATASE_TYPE_2"/>
    <property type="match status" value="1"/>
</dbReference>
<evidence type="ECO:0000313" key="11">
    <source>
        <dbReference type="EMBL" id="PPE03138.1"/>
    </source>
</evidence>
<keyword evidence="12" id="KW-1185">Reference proteome</keyword>
<dbReference type="InterPro" id="IPR033738">
    <property type="entry name" value="AsnB_N"/>
</dbReference>
<evidence type="ECO:0000256" key="3">
    <source>
        <dbReference type="ARBA" id="ARBA00012737"/>
    </source>
</evidence>
<protein>
    <recommendedName>
        <fullName evidence="3">asparagine synthase (glutamine-hydrolyzing)</fullName>
        <ecNumber evidence="3">6.3.5.4</ecNumber>
    </recommendedName>
</protein>
<dbReference type="PANTHER" id="PTHR43284:SF1">
    <property type="entry name" value="ASPARAGINE SYNTHETASE"/>
    <property type="match status" value="1"/>
</dbReference>
<evidence type="ECO:0000256" key="9">
    <source>
        <dbReference type="PIRSR" id="PIRSR001589-2"/>
    </source>
</evidence>
<evidence type="ECO:0000256" key="1">
    <source>
        <dbReference type="ARBA" id="ARBA00005187"/>
    </source>
</evidence>
<evidence type="ECO:0000256" key="5">
    <source>
        <dbReference type="ARBA" id="ARBA00022840"/>
    </source>
</evidence>
<keyword evidence="5 9" id="KW-0067">ATP-binding</keyword>
<dbReference type="RefSeq" id="WP_104207327.1">
    <property type="nucleotide sequence ID" value="NZ_PHHC01000136.1"/>
</dbReference>
<organism evidence="11 12">
    <name type="scientific">Holospora curviuscula</name>
    <dbReference type="NCBI Taxonomy" id="1082868"/>
    <lineage>
        <taxon>Bacteria</taxon>
        <taxon>Pseudomonadati</taxon>
        <taxon>Pseudomonadota</taxon>
        <taxon>Alphaproteobacteria</taxon>
        <taxon>Holosporales</taxon>
        <taxon>Holosporaceae</taxon>
        <taxon>Holospora</taxon>
    </lineage>
</organism>
<dbReference type="Pfam" id="PF13537">
    <property type="entry name" value="GATase_7"/>
    <property type="match status" value="1"/>
</dbReference>
<evidence type="ECO:0000313" key="12">
    <source>
        <dbReference type="Proteomes" id="UP000239425"/>
    </source>
</evidence>
<dbReference type="EMBL" id="PHHC01000136">
    <property type="protein sequence ID" value="PPE03138.1"/>
    <property type="molecule type" value="Genomic_DNA"/>
</dbReference>
<keyword evidence="8" id="KW-0061">Asparagine biosynthesis</keyword>
<dbReference type="CDD" id="cd00712">
    <property type="entry name" value="AsnB"/>
    <property type="match status" value="1"/>
</dbReference>
<dbReference type="AlphaFoldDB" id="A0A2S5R733"/>
<reference evidence="11 12" key="1">
    <citation type="submission" date="2017-11" db="EMBL/GenBank/DDBJ databases">
        <title>Comparative genomic analysis of Holospora spp., intranuclear symbionts of paramecia.</title>
        <authorList>
            <person name="Garushyants S.K."/>
            <person name="Beliavskaya A."/>
            <person name="Malko D.B."/>
            <person name="Logacheva M.D."/>
            <person name="Rautian M.S."/>
            <person name="Gelfand M.S."/>
        </authorList>
    </citation>
    <scope>NUCLEOTIDE SEQUENCE [LARGE SCALE GENOMIC DNA]</scope>
    <source>
        <strain evidence="12">02AZ16</strain>
    </source>
</reference>
<dbReference type="SUPFAM" id="SSF56235">
    <property type="entry name" value="N-terminal nucleophile aminohydrolases (Ntn hydrolases)"/>
    <property type="match status" value="1"/>
</dbReference>
<name>A0A2S5R733_9PROT</name>
<dbReference type="Pfam" id="PF00733">
    <property type="entry name" value="Asn_synthase"/>
    <property type="match status" value="1"/>
</dbReference>
<evidence type="ECO:0000256" key="2">
    <source>
        <dbReference type="ARBA" id="ARBA00005752"/>
    </source>
</evidence>
<sequence length="621" mass="71399">MCGIFGTIPSLTEYKNLLSHRGPDHFDSLLTKDIYLAHNRLSIIGLDAQSNQPMQGRNGTIIVFNGEIYNYQDLKTSALSDYPFKSNSDTEVILALYEKYGLDCVHYLRGMFAFAIWDENEKRLFCARDRFGIKPFYYTKNQNQFAFASEMKALLPLVPSIETNKDSLSEYLTFQYTLGDESLFKNIYQLMPRHLLIYKNGELNIKKYWDVSYEIDFSHSKKYFEEKLEALLTDSVRYHQVSDVAIGSYLSGGIDSSLITALACESNSNFYGSFHGKFTDHLGYDESAYAIDTTSALNKSLHTINITSQDFTDNISKIIYHLDTPVAGPGAFPQYMVSKLASQHVKVVLGGQGGDELFGGYARYVIAYFEQSIKAAIDGTHKNGDFVVTPESIIPNLTLLQEYKPLIKEFWKDGLFGPLDARYFRLINKSVDIQDEVDWELFDLRNVMEKFKVIFNNQENVQKEAYFDKMTHFDFKCLLPALLHVEDRMSMAHGLESRVPFLDHPLVEFAATIPADIKFPGGRMKSLLKEVFKHKIPEKVLNRRDKMGFPVPLNEWFSGDLKDFLHDIFSSQQAQTRGFYDAKKVLKGLEGSSQFSRKIWGLLCLELWHREFHDKSHEYRH</sequence>
<evidence type="ECO:0000256" key="7">
    <source>
        <dbReference type="ARBA" id="ARBA00048741"/>
    </source>
</evidence>
<keyword evidence="8" id="KW-0028">Amino-acid biosynthesis</keyword>
<comment type="catalytic activity">
    <reaction evidence="7">
        <text>L-aspartate + L-glutamine + ATP + H2O = L-asparagine + L-glutamate + AMP + diphosphate + H(+)</text>
        <dbReference type="Rhea" id="RHEA:12228"/>
        <dbReference type="ChEBI" id="CHEBI:15377"/>
        <dbReference type="ChEBI" id="CHEBI:15378"/>
        <dbReference type="ChEBI" id="CHEBI:29985"/>
        <dbReference type="ChEBI" id="CHEBI:29991"/>
        <dbReference type="ChEBI" id="CHEBI:30616"/>
        <dbReference type="ChEBI" id="CHEBI:33019"/>
        <dbReference type="ChEBI" id="CHEBI:58048"/>
        <dbReference type="ChEBI" id="CHEBI:58359"/>
        <dbReference type="ChEBI" id="CHEBI:456215"/>
        <dbReference type="EC" id="6.3.5.4"/>
    </reaction>
</comment>
<dbReference type="PANTHER" id="PTHR43284">
    <property type="entry name" value="ASPARAGINE SYNTHETASE (GLUTAMINE-HYDROLYZING)"/>
    <property type="match status" value="1"/>
</dbReference>
<keyword evidence="4 9" id="KW-0547">Nucleotide-binding</keyword>
<comment type="caution">
    <text evidence="11">The sequence shown here is derived from an EMBL/GenBank/DDBJ whole genome shotgun (WGS) entry which is preliminary data.</text>
</comment>
<dbReference type="GO" id="GO:0004066">
    <property type="term" value="F:asparagine synthase (glutamine-hydrolyzing) activity"/>
    <property type="evidence" value="ECO:0007669"/>
    <property type="project" value="UniProtKB-EC"/>
</dbReference>